<dbReference type="PANTHER" id="PTHR35605">
    <property type="entry name" value="ECP2 EFFECTOR PROTEIN DOMAIN-CONTAINING PROTEIN-RELATED"/>
    <property type="match status" value="1"/>
</dbReference>
<proteinExistence type="predicted"/>
<keyword evidence="1" id="KW-0732">Signal</keyword>
<dbReference type="AlphaFoldDB" id="A0A9P4NL08"/>
<evidence type="ECO:0000313" key="3">
    <source>
        <dbReference type="Proteomes" id="UP000800235"/>
    </source>
</evidence>
<feature type="chain" id="PRO_5040243635" evidence="1">
    <location>
        <begin position="22"/>
        <end position="153"/>
    </location>
</feature>
<feature type="signal peptide" evidence="1">
    <location>
        <begin position="1"/>
        <end position="21"/>
    </location>
</feature>
<evidence type="ECO:0000313" key="2">
    <source>
        <dbReference type="EMBL" id="KAF2425299.1"/>
    </source>
</evidence>
<gene>
    <name evidence="2" type="ORF">EJ08DRAFT_663631</name>
</gene>
<evidence type="ECO:0000256" key="1">
    <source>
        <dbReference type="SAM" id="SignalP"/>
    </source>
</evidence>
<sequence length="153" mass="16981">MKSSWLPYIFMMALLLCQVLAMPSDMVTAGGCYGCPNCPKEKVEVNILKHFCNVPGWGSTKHLAVNETLQYLSERPGQLVMGGGHGVCKQISCSWDTAVWACNNTPDSHTVSWCEVVEMLRNLQVLCDAGEVRTNGQVFSTDNWHLILRDGRC</sequence>
<dbReference type="EMBL" id="MU007070">
    <property type="protein sequence ID" value="KAF2425299.1"/>
    <property type="molecule type" value="Genomic_DNA"/>
</dbReference>
<accession>A0A9P4NL08</accession>
<dbReference type="OrthoDB" id="3552888at2759"/>
<reference evidence="2" key="1">
    <citation type="journal article" date="2020" name="Stud. Mycol.">
        <title>101 Dothideomycetes genomes: a test case for predicting lifestyles and emergence of pathogens.</title>
        <authorList>
            <person name="Haridas S."/>
            <person name="Albert R."/>
            <person name="Binder M."/>
            <person name="Bloem J."/>
            <person name="Labutti K."/>
            <person name="Salamov A."/>
            <person name="Andreopoulos B."/>
            <person name="Baker S."/>
            <person name="Barry K."/>
            <person name="Bills G."/>
            <person name="Bluhm B."/>
            <person name="Cannon C."/>
            <person name="Castanera R."/>
            <person name="Culley D."/>
            <person name="Daum C."/>
            <person name="Ezra D."/>
            <person name="Gonzalez J."/>
            <person name="Henrissat B."/>
            <person name="Kuo A."/>
            <person name="Liang C."/>
            <person name="Lipzen A."/>
            <person name="Lutzoni F."/>
            <person name="Magnuson J."/>
            <person name="Mondo S."/>
            <person name="Nolan M."/>
            <person name="Ohm R."/>
            <person name="Pangilinan J."/>
            <person name="Park H.-J."/>
            <person name="Ramirez L."/>
            <person name="Alfaro M."/>
            <person name="Sun H."/>
            <person name="Tritt A."/>
            <person name="Yoshinaga Y."/>
            <person name="Zwiers L.-H."/>
            <person name="Turgeon B."/>
            <person name="Goodwin S."/>
            <person name="Spatafora J."/>
            <person name="Crous P."/>
            <person name="Grigoriev I."/>
        </authorList>
    </citation>
    <scope>NUCLEOTIDE SEQUENCE</scope>
    <source>
        <strain evidence="2">CBS 130266</strain>
    </source>
</reference>
<name>A0A9P4NL08_9PEZI</name>
<keyword evidence="3" id="KW-1185">Reference proteome</keyword>
<dbReference type="Proteomes" id="UP000800235">
    <property type="component" value="Unassembled WGS sequence"/>
</dbReference>
<protein>
    <submittedName>
        <fullName evidence="2">Uncharacterized protein</fullName>
    </submittedName>
</protein>
<comment type="caution">
    <text evidence="2">The sequence shown here is derived from an EMBL/GenBank/DDBJ whole genome shotgun (WGS) entry which is preliminary data.</text>
</comment>
<organism evidence="2 3">
    <name type="scientific">Tothia fuscella</name>
    <dbReference type="NCBI Taxonomy" id="1048955"/>
    <lineage>
        <taxon>Eukaryota</taxon>
        <taxon>Fungi</taxon>
        <taxon>Dikarya</taxon>
        <taxon>Ascomycota</taxon>
        <taxon>Pezizomycotina</taxon>
        <taxon>Dothideomycetes</taxon>
        <taxon>Pleosporomycetidae</taxon>
        <taxon>Venturiales</taxon>
        <taxon>Cylindrosympodiaceae</taxon>
        <taxon>Tothia</taxon>
    </lineage>
</organism>
<dbReference type="PANTHER" id="PTHR35605:SF1">
    <property type="entry name" value="ECP2 EFFECTOR PROTEIN DOMAIN-CONTAINING PROTEIN-RELATED"/>
    <property type="match status" value="1"/>
</dbReference>